<feature type="compositionally biased region" description="Polar residues" evidence="10">
    <location>
        <begin position="1404"/>
        <end position="1419"/>
    </location>
</feature>
<evidence type="ECO:0000256" key="2">
    <source>
        <dbReference type="ARBA" id="ARBA00009866"/>
    </source>
</evidence>
<dbReference type="PANTHER" id="PTHR13886">
    <property type="entry name" value="JNK/SAPK-ASSOCIATED PROTEIN"/>
    <property type="match status" value="1"/>
</dbReference>
<protein>
    <recommendedName>
        <fullName evidence="7">JNK-interacting protein 3</fullName>
    </recommendedName>
    <alternativeName>
        <fullName evidence="8">Protein sunday driver</fullName>
    </alternativeName>
</protein>
<feature type="compositionally biased region" description="Basic and acidic residues" evidence="10">
    <location>
        <begin position="850"/>
        <end position="861"/>
    </location>
</feature>
<dbReference type="Gene3D" id="2.130.10.10">
    <property type="entry name" value="YVTN repeat-like/Quinoprotein amine dehydrogenase"/>
    <property type="match status" value="1"/>
</dbReference>
<evidence type="ECO:0000259" key="11">
    <source>
        <dbReference type="PROSITE" id="PS51776"/>
    </source>
</evidence>
<dbReference type="GO" id="GO:0005078">
    <property type="term" value="F:MAP-kinase scaffold activity"/>
    <property type="evidence" value="ECO:0007669"/>
    <property type="project" value="InterPro"/>
</dbReference>
<evidence type="ECO:0000313" key="12">
    <source>
        <dbReference type="EMBL" id="CAF2903478.1"/>
    </source>
</evidence>
<feature type="compositionally biased region" description="Low complexity" evidence="10">
    <location>
        <begin position="1340"/>
        <end position="1354"/>
    </location>
</feature>
<feature type="compositionally biased region" description="Basic and acidic residues" evidence="10">
    <location>
        <begin position="782"/>
        <end position="801"/>
    </location>
</feature>
<feature type="compositionally biased region" description="Acidic residues" evidence="10">
    <location>
        <begin position="838"/>
        <end position="849"/>
    </location>
</feature>
<evidence type="ECO:0000256" key="8">
    <source>
        <dbReference type="ARBA" id="ARBA00082388"/>
    </source>
</evidence>
<evidence type="ECO:0000313" key="13">
    <source>
        <dbReference type="Proteomes" id="UP000675881"/>
    </source>
</evidence>
<name>A0A7R8CRH1_LEPSM</name>
<comment type="function">
    <text evidence="5">The JNK-interacting protein (JIP) group of scaffold proteins selectively mediates JNK-signaling by aggregating specific components of the MAPK cascade to form a functional JNK signaling module. May function as a regulator of vesicle transport, through interactions with the JNK-signaling components and motor proteins. Syd is required for efficient kinesin-I mediated axonal transport.</text>
</comment>
<evidence type="ECO:0000256" key="4">
    <source>
        <dbReference type="ARBA" id="ARBA00023054"/>
    </source>
</evidence>
<feature type="coiled-coil region" evidence="9">
    <location>
        <begin position="138"/>
        <end position="172"/>
    </location>
</feature>
<dbReference type="GO" id="GO:0008432">
    <property type="term" value="F:JUN kinase binding"/>
    <property type="evidence" value="ECO:0007669"/>
    <property type="project" value="TreeGrafter"/>
</dbReference>
<dbReference type="Proteomes" id="UP000675881">
    <property type="component" value="Chromosome 3"/>
</dbReference>
<comment type="subcellular location">
    <subcellularLocation>
        <location evidence="1">Cytoplasm</location>
    </subcellularLocation>
</comment>
<evidence type="ECO:0000256" key="1">
    <source>
        <dbReference type="ARBA" id="ARBA00004496"/>
    </source>
</evidence>
<dbReference type="OrthoDB" id="10256043at2759"/>
<keyword evidence="3" id="KW-0963">Cytoplasm</keyword>
<evidence type="ECO:0000256" key="3">
    <source>
        <dbReference type="ARBA" id="ARBA00022490"/>
    </source>
</evidence>
<keyword evidence="4 9" id="KW-0175">Coiled coil</keyword>
<evidence type="ECO:0000256" key="9">
    <source>
        <dbReference type="SAM" id="Coils"/>
    </source>
</evidence>
<comment type="subunit">
    <text evidence="6">Forms homo- and heterooligomeric complexes. Binds the TPR motif-containing C-terminal of kinesin light chain, Klc. Pre-assembled syd scaffolding complexes are then transported as a cargo of kinesin, to the required subcellular location.</text>
</comment>
<feature type="region of interest" description="Disordered" evidence="10">
    <location>
        <begin position="1250"/>
        <end position="1284"/>
    </location>
</feature>
<feature type="compositionally biased region" description="Low complexity" evidence="10">
    <location>
        <begin position="1268"/>
        <end position="1283"/>
    </location>
</feature>
<dbReference type="EMBL" id="HG994582">
    <property type="protein sequence ID" value="CAF2903478.1"/>
    <property type="molecule type" value="Genomic_DNA"/>
</dbReference>
<organism evidence="12 13">
    <name type="scientific">Lepeophtheirus salmonis</name>
    <name type="common">Salmon louse</name>
    <name type="synonym">Caligus salmonis</name>
    <dbReference type="NCBI Taxonomy" id="72036"/>
    <lineage>
        <taxon>Eukaryota</taxon>
        <taxon>Metazoa</taxon>
        <taxon>Ecdysozoa</taxon>
        <taxon>Arthropoda</taxon>
        <taxon>Crustacea</taxon>
        <taxon>Multicrustacea</taxon>
        <taxon>Hexanauplia</taxon>
        <taxon>Copepoda</taxon>
        <taxon>Siphonostomatoida</taxon>
        <taxon>Caligidae</taxon>
        <taxon>Lepeophtheirus</taxon>
    </lineage>
</organism>
<feature type="region of interest" description="Disordered" evidence="10">
    <location>
        <begin position="777"/>
        <end position="801"/>
    </location>
</feature>
<feature type="coiled-coil region" evidence="9">
    <location>
        <begin position="425"/>
        <end position="459"/>
    </location>
</feature>
<gene>
    <name evidence="12" type="ORF">LSAA_6927</name>
</gene>
<proteinExistence type="inferred from homology"/>
<feature type="coiled-coil region" evidence="9">
    <location>
        <begin position="71"/>
        <end position="105"/>
    </location>
</feature>
<sequence>MNAEEYILSSSGLGLPEDGTDHHNNNQAVMNEKVQSLAGSIYEEFESMIIRYDTDVVKSLMPLIVNVLESLDLSYTEIQEYEVELELLKEDNEQLVTQYEREKALRKGAESKNIEFEDNFDGERKDLNVKIESITSTVKMFELKAKNNQEHINRLEEKENEMKREYSKLHDRYTELFKTHIDYMERAKNFLGSEKMEQMHGPSASSRNQQNRISALNQLNRSSGPISFGYTELEGSNPLQSLLHSGVSSENCNSDMGHDKSTNLRNELIGANDSSGNQPKRMVDKGWVDNGVLSDEVIDLEGEDTEYITQDPNIGPVTPTTPVKMGLSQTKVETRTGNTLYQELSFQDADALGDVDEGADITGGWVHPGEFASADHDFDDSSCFSLEDNIMLVNDNYFGMGKEVENLISENNELLATKNALNIVKDDLIAKVDELTGEHEILREEIKSLQKAKSKGNKNEADDEDVPMAQTQEIYTGRNGSSSHGEESTGRLGIWKFFGNLFSANDRNFENGGNNKPLIPYVNMKYSNEGGSVSSSKGERKGFSSARNNELFDGESLTNARRNFERKEQYKQVRAHVKKDDGRIQAYGWSLPVNPEGPLNGSSVDGGNSSSPGGKAPSHSSTNNGIPVPVPVYCQPLMKKEPGMKIWCAAGVNLTGACIFDDSKVAVVSEKEAANLDAIRACNNELDQINKELNFEGKSFAEEAAEVHEELSSHIWICTSTHSISKVTVIDANDPGNVLESFHVCSSHLLCIASVPGTKDTDFMCDEEQNKKAVSLSQSRVMENEKTLSPKTQQREAKFDDTLEDDPTLFTSLRFVSASQADKSKGGDTEETGNKDEEEKETQENEEDVDAVHRRFLKDQDTSNIKIEGDNSSSGGGNPFEDVEKMSSVLPTMWLGSQSGSIYVHSAVSQWKRCIHSIKLSDSVLCILHIKGRVLVALANGTIAIFNRSPDGQWDLDNYHLLDLGKPRFSIRCMAQVHDHVWCGYRNKVFIIDPQAMSVQRTFDAHPRKESQVRQMACFEDGVWVSIRLDSTLRLYHAHTYQHLQDVDIEPYVSKMLGPAKYGFSFVRITSLLISCHRLWMGTGNGVIISVPFASMELLSACNSQTNASSSTGGGSLDKKLPGGLVRVYSSGEKSQSKNFIPYCSLSQAQLSFHGHRDSVKFFVSVPGNENLANTSLSPSSPITGDTMLVVSGGEGYIDFRLVDDGSDQDYDSHMMVWQLPKVKFILSKESDSVSIKSSSAESVLNSWESNSIGLGPTPGSGVVTMADTSAESDTDTNTSTSIDDLRLQEEVVLVHHSSSHSQGEDQTEEEEKQVLDEKQGLSSPLSVKHHPSETLDQFSNDNINNDSSSCSSSTVSTLLQDFNNISINSEPIEDFTQQPPFTLTSIDGGDPAHPATAQHTHEPSPSLSKDSHSTTPFH</sequence>
<comment type="similarity">
    <text evidence="2">Belongs to the JIP scaffold family.</text>
</comment>
<dbReference type="Pfam" id="PF09744">
    <property type="entry name" value="RH1"/>
    <property type="match status" value="1"/>
</dbReference>
<accession>A0A7R8CRH1</accession>
<dbReference type="SUPFAM" id="SSF50998">
    <property type="entry name" value="Quinoprotein alcohol dehydrogenase-like"/>
    <property type="match status" value="1"/>
</dbReference>
<evidence type="ECO:0000256" key="10">
    <source>
        <dbReference type="SAM" id="MobiDB-lite"/>
    </source>
</evidence>
<dbReference type="InterPro" id="IPR039911">
    <property type="entry name" value="JIP3/JIP4"/>
</dbReference>
<feature type="compositionally biased region" description="Polar residues" evidence="10">
    <location>
        <begin position="862"/>
        <end position="873"/>
    </location>
</feature>
<feature type="compositionally biased region" description="Basic and acidic residues" evidence="10">
    <location>
        <begin position="822"/>
        <end position="837"/>
    </location>
</feature>
<dbReference type="Pfam" id="PF16471">
    <property type="entry name" value="JIP_LZII"/>
    <property type="match status" value="1"/>
</dbReference>
<feature type="domain" description="RH1" evidence="11">
    <location>
        <begin position="17"/>
        <end position="105"/>
    </location>
</feature>
<evidence type="ECO:0000256" key="7">
    <source>
        <dbReference type="ARBA" id="ARBA00069747"/>
    </source>
</evidence>
<evidence type="ECO:0000256" key="5">
    <source>
        <dbReference type="ARBA" id="ARBA00059054"/>
    </source>
</evidence>
<feature type="compositionally biased region" description="Polar residues" evidence="10">
    <location>
        <begin position="1371"/>
        <end position="1386"/>
    </location>
</feature>
<dbReference type="Gene3D" id="1.20.5.1000">
    <property type="entry name" value="arf6 gtpase in complex with a specific effector, jip4"/>
    <property type="match status" value="1"/>
</dbReference>
<dbReference type="GO" id="GO:0030159">
    <property type="term" value="F:signaling receptor complex adaptor activity"/>
    <property type="evidence" value="ECO:0007669"/>
    <property type="project" value="TreeGrafter"/>
</dbReference>
<reference evidence="12" key="1">
    <citation type="submission" date="2021-02" db="EMBL/GenBank/DDBJ databases">
        <authorList>
            <person name="Bekaert M."/>
        </authorList>
    </citation>
    <scope>NUCLEOTIDE SEQUENCE</scope>
    <source>
        <strain evidence="12">IoA-00</strain>
    </source>
</reference>
<dbReference type="PROSITE" id="PS51776">
    <property type="entry name" value="RH1"/>
    <property type="match status" value="1"/>
</dbReference>
<feature type="region of interest" description="Disordered" evidence="10">
    <location>
        <begin position="1296"/>
        <end position="1354"/>
    </location>
</feature>
<dbReference type="GO" id="GO:0019894">
    <property type="term" value="F:kinesin binding"/>
    <property type="evidence" value="ECO:0007669"/>
    <property type="project" value="TreeGrafter"/>
</dbReference>
<dbReference type="InterPro" id="IPR032486">
    <property type="entry name" value="JIP_LZII"/>
</dbReference>
<keyword evidence="13" id="KW-1185">Reference proteome</keyword>
<dbReference type="GO" id="GO:0016192">
    <property type="term" value="P:vesicle-mediated transport"/>
    <property type="evidence" value="ECO:0007669"/>
    <property type="project" value="TreeGrafter"/>
</dbReference>
<dbReference type="Pfam" id="PF19056">
    <property type="entry name" value="WD40_2"/>
    <property type="match status" value="1"/>
</dbReference>
<feature type="region of interest" description="Disordered" evidence="10">
    <location>
        <begin position="819"/>
        <end position="882"/>
    </location>
</feature>
<dbReference type="InterPro" id="IPR015943">
    <property type="entry name" value="WD40/YVTN_repeat-like_dom_sf"/>
</dbReference>
<dbReference type="PANTHER" id="PTHR13886:SF4">
    <property type="entry name" value="JNK-INTERACTING PROTEIN 3"/>
    <property type="match status" value="1"/>
</dbReference>
<feature type="region of interest" description="Disordered" evidence="10">
    <location>
        <begin position="590"/>
        <end position="625"/>
    </location>
</feature>
<dbReference type="FunFam" id="1.20.5.1000:FF:000001">
    <property type="entry name" value="C-Jun-amino-terminal kinase-interacting protein 3 isoform X2"/>
    <property type="match status" value="1"/>
</dbReference>
<evidence type="ECO:0000256" key="6">
    <source>
        <dbReference type="ARBA" id="ARBA00064055"/>
    </source>
</evidence>
<feature type="region of interest" description="Disordered" evidence="10">
    <location>
        <begin position="1371"/>
        <end position="1419"/>
    </location>
</feature>
<dbReference type="InterPro" id="IPR011047">
    <property type="entry name" value="Quinoprotein_ADH-like_sf"/>
</dbReference>
<dbReference type="InterPro" id="IPR034743">
    <property type="entry name" value="RH1"/>
</dbReference>
<dbReference type="GO" id="GO:0005737">
    <property type="term" value="C:cytoplasm"/>
    <property type="evidence" value="ECO:0007669"/>
    <property type="project" value="UniProtKB-SubCell"/>
</dbReference>
<feature type="compositionally biased region" description="Low complexity" evidence="10">
    <location>
        <begin position="601"/>
        <end position="614"/>
    </location>
</feature>